<feature type="domain" description="Peptidase M3A/M3B catalytic" evidence="7">
    <location>
        <begin position="214"/>
        <end position="589"/>
    </location>
</feature>
<dbReference type="Pfam" id="PF08439">
    <property type="entry name" value="Peptidase_M3_N"/>
    <property type="match status" value="1"/>
</dbReference>
<dbReference type="GO" id="GO:0046872">
    <property type="term" value="F:metal ion binding"/>
    <property type="evidence" value="ECO:0007669"/>
    <property type="project" value="UniProtKB-UniRule"/>
</dbReference>
<evidence type="ECO:0000256" key="2">
    <source>
        <dbReference type="ARBA" id="ARBA00022723"/>
    </source>
</evidence>
<evidence type="ECO:0000313" key="9">
    <source>
        <dbReference type="EMBL" id="EFY05356.1"/>
    </source>
</evidence>
<dbReference type="InterPro" id="IPR013647">
    <property type="entry name" value="OligopepF_N_dom"/>
</dbReference>
<dbReference type="EC" id="3.4.24.-" evidence="6"/>
<dbReference type="Gene3D" id="1.10.287.830">
    <property type="entry name" value="putative peptidase helix hairpin domain like"/>
    <property type="match status" value="1"/>
</dbReference>
<dbReference type="InterPro" id="IPR004438">
    <property type="entry name" value="Peptidase_M3B"/>
</dbReference>
<keyword evidence="5 6" id="KW-0482">Metalloprotease</keyword>
<keyword evidence="4 6" id="KW-0862">Zinc</keyword>
<keyword evidence="10" id="KW-1185">Reference proteome</keyword>
<dbReference type="NCBIfam" id="TIGR00181">
    <property type="entry name" value="pepF"/>
    <property type="match status" value="1"/>
</dbReference>
<dbReference type="CDD" id="cd09608">
    <property type="entry name" value="M3B_PepF"/>
    <property type="match status" value="1"/>
</dbReference>
<dbReference type="InterPro" id="IPR045090">
    <property type="entry name" value="Pept_M3A_M3B"/>
</dbReference>
<evidence type="ECO:0000259" key="7">
    <source>
        <dbReference type="Pfam" id="PF01432"/>
    </source>
</evidence>
<dbReference type="SUPFAM" id="SSF55486">
    <property type="entry name" value="Metalloproteases ('zincins'), catalytic domain"/>
    <property type="match status" value="1"/>
</dbReference>
<comment type="function">
    <text evidence="6">Has oligopeptidase activity and degrades a variety of small bioactive peptides.</text>
</comment>
<keyword evidence="1 6" id="KW-0645">Protease</keyword>
<keyword evidence="2 6" id="KW-0479">Metal-binding</keyword>
<evidence type="ECO:0000256" key="6">
    <source>
        <dbReference type="RuleBase" id="RU368091"/>
    </source>
</evidence>
<sequence>MTEEKNTTPLHGSNVAREQIPTACKWHISDIYAGENDWQAACEEYKSKLPQLQAMQGQLNTAAAVCAALKLQEELAKLLDKIYAYARLQQDADNTDQKLQALAGEAEGMAAAFSNANAFVEPEMLALGKEKLLQMLDEEPALAEYRFYIENMVRLSDHVLSADKEAVFAQSHLATGTAAAAFRALVSADMQFPEITDGQGNKANVSEGCYLLNMTSPDRVLRKNSFTGLMNTYHQYRNTLAATLTGSARTGYFYATVHNYKDTLEAALAEDNIPSSLYDGLIDTVHDNFAPLHEYIQLKKDVLGVDEFHYYDMYMPISTAGDSFACSFPEACAKVEEALAPLGKEYLTALHKGMTEGWIDVYENKGKRSGAYSWGVYGVHPFVLLNYQARYNSISTIAHEMGHAMHSYFSSQAQSYVNSEYTIFCAEVASTTNENLLLEHTLKHATAEQKIYLLNQFLEAVRTTVYRQVQFAEFERYIHGEITAGRSLQAEKLEEYWLQSNRDYYGPALTVDKELASEWSRIPHFYTPFYVYKYATGYSAATAFASAILSGEAGAVEKYLGFLHAGGSDYSLNILKNAGVDLNTPQPVTVTLQKFAAKLKELKALLGK</sequence>
<name>E8LCQ3_9FIRM</name>
<feature type="domain" description="Oligopeptidase F N-terminal" evidence="8">
    <location>
        <begin position="123"/>
        <end position="192"/>
    </location>
</feature>
<evidence type="ECO:0000256" key="5">
    <source>
        <dbReference type="ARBA" id="ARBA00023049"/>
    </source>
</evidence>
<evidence type="ECO:0000259" key="8">
    <source>
        <dbReference type="Pfam" id="PF08439"/>
    </source>
</evidence>
<dbReference type="Gene3D" id="1.20.140.70">
    <property type="entry name" value="Oligopeptidase f, N-terminal domain"/>
    <property type="match status" value="1"/>
</dbReference>
<dbReference type="GO" id="GO:0006508">
    <property type="term" value="P:proteolysis"/>
    <property type="evidence" value="ECO:0007669"/>
    <property type="project" value="UniProtKB-KW"/>
</dbReference>
<organism evidence="9 10">
    <name type="scientific">Phascolarctobacterium succinatutens YIT 12067</name>
    <dbReference type="NCBI Taxonomy" id="626939"/>
    <lineage>
        <taxon>Bacteria</taxon>
        <taxon>Bacillati</taxon>
        <taxon>Bacillota</taxon>
        <taxon>Negativicutes</taxon>
        <taxon>Acidaminococcales</taxon>
        <taxon>Acidaminococcaceae</taxon>
        <taxon>Phascolarctobacterium</taxon>
    </lineage>
</organism>
<reference evidence="9 10" key="1">
    <citation type="submission" date="2011-01" db="EMBL/GenBank/DDBJ databases">
        <authorList>
            <person name="Weinstock G."/>
            <person name="Sodergren E."/>
            <person name="Clifton S."/>
            <person name="Fulton L."/>
            <person name="Fulton B."/>
            <person name="Courtney L."/>
            <person name="Fronick C."/>
            <person name="Harrison M."/>
            <person name="Strong C."/>
            <person name="Farmer C."/>
            <person name="Delahaunty K."/>
            <person name="Markovic C."/>
            <person name="Hall O."/>
            <person name="Minx P."/>
            <person name="Tomlinson C."/>
            <person name="Mitreva M."/>
            <person name="Hou S."/>
            <person name="Chen J."/>
            <person name="Wollam A."/>
            <person name="Pepin K.H."/>
            <person name="Johnson M."/>
            <person name="Bhonagiri V."/>
            <person name="Zhang X."/>
            <person name="Suruliraj S."/>
            <person name="Warren W."/>
            <person name="Chinwalla A."/>
            <person name="Mardis E.R."/>
            <person name="Wilson R.K."/>
        </authorList>
    </citation>
    <scope>NUCLEOTIDE SEQUENCE [LARGE SCALE GENOMIC DNA]</scope>
    <source>
        <strain evidence="9 10">YIT 12067</strain>
    </source>
</reference>
<dbReference type="AlphaFoldDB" id="E8LCQ3"/>
<evidence type="ECO:0000256" key="3">
    <source>
        <dbReference type="ARBA" id="ARBA00022801"/>
    </source>
</evidence>
<dbReference type="PANTHER" id="PTHR11804">
    <property type="entry name" value="PROTEASE M3 THIMET OLIGOPEPTIDASE-RELATED"/>
    <property type="match status" value="1"/>
</dbReference>
<dbReference type="GO" id="GO:0004222">
    <property type="term" value="F:metalloendopeptidase activity"/>
    <property type="evidence" value="ECO:0007669"/>
    <property type="project" value="UniProtKB-UniRule"/>
</dbReference>
<comment type="similarity">
    <text evidence="6">Belongs to the peptidase M3B family.</text>
</comment>
<dbReference type="eggNOG" id="COG1164">
    <property type="taxonomic scope" value="Bacteria"/>
</dbReference>
<dbReference type="InterPro" id="IPR042088">
    <property type="entry name" value="OligoPept_F_C"/>
</dbReference>
<dbReference type="Proteomes" id="UP000004923">
    <property type="component" value="Unassembled WGS sequence"/>
</dbReference>
<dbReference type="PANTHER" id="PTHR11804:SF84">
    <property type="entry name" value="SACCHAROLYSIN"/>
    <property type="match status" value="1"/>
</dbReference>
<evidence type="ECO:0000256" key="4">
    <source>
        <dbReference type="ARBA" id="ARBA00022833"/>
    </source>
</evidence>
<dbReference type="Gene3D" id="1.10.1370.20">
    <property type="entry name" value="Oligoendopeptidase f, C-terminal domain"/>
    <property type="match status" value="1"/>
</dbReference>
<evidence type="ECO:0000256" key="1">
    <source>
        <dbReference type="ARBA" id="ARBA00022670"/>
    </source>
</evidence>
<dbReference type="RefSeq" id="WP_009145010.1">
    <property type="nucleotide sequence ID" value="NZ_GL830864.1"/>
</dbReference>
<keyword evidence="3 6" id="KW-0378">Hydrolase</keyword>
<dbReference type="HOGENOM" id="CLU_021290_2_0_9"/>
<comment type="cofactor">
    <cofactor evidence="6">
        <name>Zn(2+)</name>
        <dbReference type="ChEBI" id="CHEBI:29105"/>
    </cofactor>
    <text evidence="6">Binds 1 zinc ion.</text>
</comment>
<dbReference type="GO" id="GO:0006518">
    <property type="term" value="P:peptide metabolic process"/>
    <property type="evidence" value="ECO:0007669"/>
    <property type="project" value="TreeGrafter"/>
</dbReference>
<gene>
    <name evidence="9" type="primary">pepF</name>
    <name evidence="9" type="ORF">HMPREF9443_00626</name>
</gene>
<protein>
    <recommendedName>
        <fullName evidence="6">Oligopeptidase F</fullName>
        <ecNumber evidence="6">3.4.24.-</ecNumber>
    </recommendedName>
</protein>
<accession>E8LCQ3</accession>
<dbReference type="EMBL" id="AEVN01000022">
    <property type="protein sequence ID" value="EFY05356.1"/>
    <property type="molecule type" value="Genomic_DNA"/>
</dbReference>
<comment type="caution">
    <text evidence="9">The sequence shown here is derived from an EMBL/GenBank/DDBJ whole genome shotgun (WGS) entry which is preliminary data.</text>
</comment>
<dbReference type="InterPro" id="IPR001567">
    <property type="entry name" value="Pept_M3A_M3B_dom"/>
</dbReference>
<proteinExistence type="inferred from homology"/>
<evidence type="ECO:0000313" key="10">
    <source>
        <dbReference type="Proteomes" id="UP000004923"/>
    </source>
</evidence>
<dbReference type="Pfam" id="PF01432">
    <property type="entry name" value="Peptidase_M3"/>
    <property type="match status" value="1"/>
</dbReference>
<dbReference type="OrthoDB" id="9766487at2"/>